<organism evidence="2 3">
    <name type="scientific">Leptolyngbya subtilissima DQ-A4</name>
    <dbReference type="NCBI Taxonomy" id="2933933"/>
    <lineage>
        <taxon>Bacteria</taxon>
        <taxon>Bacillati</taxon>
        <taxon>Cyanobacteriota</taxon>
        <taxon>Cyanophyceae</taxon>
        <taxon>Leptolyngbyales</taxon>
        <taxon>Leptolyngbyaceae</taxon>
        <taxon>Leptolyngbya group</taxon>
        <taxon>Leptolyngbya</taxon>
    </lineage>
</organism>
<dbReference type="PANTHER" id="PTHR43975:SF2">
    <property type="entry name" value="EG:BACR7A4.14 PROTEIN-RELATED"/>
    <property type="match status" value="1"/>
</dbReference>
<accession>A0ABV0K9A1</accession>
<dbReference type="SUPFAM" id="SSF51735">
    <property type="entry name" value="NAD(P)-binding Rossmann-fold domains"/>
    <property type="match status" value="1"/>
</dbReference>
<protein>
    <submittedName>
        <fullName evidence="2">SDR family oxidoreductase</fullName>
    </submittedName>
</protein>
<sequence>MTGRLDGKVAVITGAATGIGEAIAHKFALEGAKVLINGLPDDPIEDVAQAIQQHGGEVATYKGDVSQTEEAEACVQAAIDAFGHLDILVNNAGVFLVTAETQDYPVDLFDRTIQMNIRSAFLMTKYALPYLQESRGNIVSAGSEAGFNGLAQNAVYGGTKGWVHSFMKGVAVEQAKHGVRANCVCPGAIDTAWTHKETGPMDEQMEETLIQATPMGRRGTAEEMANVYAFLASDEASYVTGALWLADGGVTVAKGPVGEQVPDELKREPAGQLSDLRHSREGLKNKTVKSIK</sequence>
<dbReference type="Pfam" id="PF13561">
    <property type="entry name" value="adh_short_C2"/>
    <property type="match status" value="1"/>
</dbReference>
<feature type="compositionally biased region" description="Basic and acidic residues" evidence="1">
    <location>
        <begin position="263"/>
        <end position="284"/>
    </location>
</feature>
<dbReference type="RefSeq" id="WP_190704849.1">
    <property type="nucleotide sequence ID" value="NZ_JAMPKX010000011.1"/>
</dbReference>
<keyword evidence="3" id="KW-1185">Reference proteome</keyword>
<reference evidence="2 3" key="1">
    <citation type="submission" date="2022-04" db="EMBL/GenBank/DDBJ databases">
        <title>Positive selection, recombination, and allopatry shape intraspecific diversity of widespread and dominant cyanobacteria.</title>
        <authorList>
            <person name="Wei J."/>
            <person name="Shu W."/>
            <person name="Hu C."/>
        </authorList>
    </citation>
    <scope>NUCLEOTIDE SEQUENCE [LARGE SCALE GENOMIC DNA]</scope>
    <source>
        <strain evidence="2 3">DQ-A4</strain>
    </source>
</reference>
<dbReference type="Gene3D" id="3.40.50.720">
    <property type="entry name" value="NAD(P)-binding Rossmann-like Domain"/>
    <property type="match status" value="1"/>
</dbReference>
<dbReference type="CDD" id="cd05233">
    <property type="entry name" value="SDR_c"/>
    <property type="match status" value="1"/>
</dbReference>
<dbReference type="Proteomes" id="UP001482513">
    <property type="component" value="Unassembled WGS sequence"/>
</dbReference>
<proteinExistence type="predicted"/>
<feature type="region of interest" description="Disordered" evidence="1">
    <location>
        <begin position="258"/>
        <end position="292"/>
    </location>
</feature>
<evidence type="ECO:0000313" key="3">
    <source>
        <dbReference type="Proteomes" id="UP001482513"/>
    </source>
</evidence>
<dbReference type="PRINTS" id="PR00081">
    <property type="entry name" value="GDHRDH"/>
</dbReference>
<evidence type="ECO:0000313" key="2">
    <source>
        <dbReference type="EMBL" id="MEP0949320.1"/>
    </source>
</evidence>
<gene>
    <name evidence="2" type="ORF">NC992_20740</name>
</gene>
<dbReference type="PRINTS" id="PR00080">
    <property type="entry name" value="SDRFAMILY"/>
</dbReference>
<name>A0ABV0K9A1_9CYAN</name>
<dbReference type="InterPro" id="IPR002347">
    <property type="entry name" value="SDR_fam"/>
</dbReference>
<comment type="caution">
    <text evidence="2">The sequence shown here is derived from an EMBL/GenBank/DDBJ whole genome shotgun (WGS) entry which is preliminary data.</text>
</comment>
<dbReference type="NCBIfam" id="NF005559">
    <property type="entry name" value="PRK07231.1"/>
    <property type="match status" value="1"/>
</dbReference>
<dbReference type="InterPro" id="IPR036291">
    <property type="entry name" value="NAD(P)-bd_dom_sf"/>
</dbReference>
<dbReference type="EMBL" id="JAMPKX010000011">
    <property type="protein sequence ID" value="MEP0949320.1"/>
    <property type="molecule type" value="Genomic_DNA"/>
</dbReference>
<evidence type="ECO:0000256" key="1">
    <source>
        <dbReference type="SAM" id="MobiDB-lite"/>
    </source>
</evidence>
<dbReference type="PANTHER" id="PTHR43975">
    <property type="entry name" value="ZGC:101858"/>
    <property type="match status" value="1"/>
</dbReference>